<keyword evidence="6 8" id="KW-0472">Membrane</keyword>
<protein>
    <submittedName>
        <fullName evidence="14">TonB-dependent receptor</fullName>
    </submittedName>
</protein>
<gene>
    <name evidence="14" type="primary">cirA</name>
    <name evidence="14" type="ORF">GCM10009090_13970</name>
</gene>
<accession>A0A919F723</accession>
<keyword evidence="11" id="KW-0732">Signal</keyword>
<sequence length="898" mass="97453">MNFVNTKRRMPRLIVAALPAALALALSPAAFAQQAGTPAGGERCADASAGDPSCKAGDAQQLDTVEVRGVRGSIASAITLKQNSLQITDSIVAEDIGKLPDNSVAAALQRVTGVQVARGAGEVGTVLVRGLPDVVTTINGRNVFTTTGRSMALADIPADLLQRVDVYKTSGADNIEGGIGGLIDVRLRRPFDFDDDWTLAGSARAIYSRNSGEADPNGSLTANRIWNTDAGKFGVMASVSYQSQRYQESNTFDGIYTLKDNPLGTGDQIYIPDTIGSIYTLGDRDRRSANLTFQWAPNENTELYFENFYVGYRNDNQVNFWIPLPTLVNSGNVVSLTTKPGTNVAQSITARDLFTLTSNQAYANSSDTYQSAIGGSWQGERIKLSTDLAYTYSKADNRNFILDTAFIAPLMTMSFDNGGASNAVVTNYDGSAFDVNDSSKYWLHQYYDGWSRQVGKDWSWKGDANIRVDAGPLTFIDVGFRASRREAENVAADTGGRTNISGTTVFVDDFDGLASLTPSNFLNGNRNTSTNQWMVADRGYLLANAAAIRAAMGYDPADPAANPTLYFNDKEDTYAAYLQGRYSLHIGDMPLDGAIGLRAVKLDSKLAGTQVVDGVQSPVNIDKSNDQFLPSFSANLGIRDDLLLRLSYGKSITRPSFANLNPQLTLFQPTATVAANGSGGNPDLDPVKSENIDLSLEWYFQPSSLLSLAAFHRSIDGYIQTYASDETIDGVTYSVSRPRNTGHGTLKGVEVAYTQFYDFLPGWLSGFGTQLNATFIDAATQSPTGEMQDLVNVSKRAYNAVLIYQKGAFSSRLAYNWRSKYALSYTASGDQPQSIYVAPVDSLDFAMSYDLDSSMTISVEATNLLDTVTRNYFGNQSLFPRDVGVMERTFSVGLRFRF</sequence>
<evidence type="ECO:0000256" key="1">
    <source>
        <dbReference type="ARBA" id="ARBA00004571"/>
    </source>
</evidence>
<evidence type="ECO:0000256" key="10">
    <source>
        <dbReference type="SAM" id="MobiDB-lite"/>
    </source>
</evidence>
<feature type="domain" description="TonB-dependent receptor-like beta-barrel" evidence="12">
    <location>
        <begin position="419"/>
        <end position="864"/>
    </location>
</feature>
<keyword evidence="7 8" id="KW-0998">Cell outer membrane</keyword>
<dbReference type="InterPro" id="IPR037066">
    <property type="entry name" value="Plug_dom_sf"/>
</dbReference>
<comment type="similarity">
    <text evidence="8 9">Belongs to the TonB-dependent receptor family.</text>
</comment>
<evidence type="ECO:0000256" key="2">
    <source>
        <dbReference type="ARBA" id="ARBA00022448"/>
    </source>
</evidence>
<evidence type="ECO:0000256" key="11">
    <source>
        <dbReference type="SAM" id="SignalP"/>
    </source>
</evidence>
<dbReference type="Gene3D" id="2.170.130.10">
    <property type="entry name" value="TonB-dependent receptor, plug domain"/>
    <property type="match status" value="1"/>
</dbReference>
<dbReference type="Pfam" id="PF00593">
    <property type="entry name" value="TonB_dep_Rec_b-barrel"/>
    <property type="match status" value="1"/>
</dbReference>
<dbReference type="PROSITE" id="PS52016">
    <property type="entry name" value="TONB_DEPENDENT_REC_3"/>
    <property type="match status" value="1"/>
</dbReference>
<comment type="subcellular location">
    <subcellularLocation>
        <location evidence="1 8">Cell outer membrane</location>
        <topology evidence="1 8">Multi-pass membrane protein</topology>
    </subcellularLocation>
</comment>
<dbReference type="PANTHER" id="PTHR40980">
    <property type="entry name" value="PLUG DOMAIN-CONTAINING PROTEIN"/>
    <property type="match status" value="1"/>
</dbReference>
<organism evidence="14 15">
    <name type="scientific">Xanthomonas boreopolis</name>
    <dbReference type="NCBI Taxonomy" id="86183"/>
    <lineage>
        <taxon>Bacteria</taxon>
        <taxon>Pseudomonadati</taxon>
        <taxon>Pseudomonadota</taxon>
        <taxon>Gammaproteobacteria</taxon>
        <taxon>Lysobacterales</taxon>
        <taxon>Lysobacteraceae</taxon>
        <taxon>Xanthomonas</taxon>
    </lineage>
</organism>
<dbReference type="InterPro" id="IPR036942">
    <property type="entry name" value="Beta-barrel_TonB_sf"/>
</dbReference>
<evidence type="ECO:0000256" key="9">
    <source>
        <dbReference type="RuleBase" id="RU003357"/>
    </source>
</evidence>
<dbReference type="GO" id="GO:0009279">
    <property type="term" value="C:cell outer membrane"/>
    <property type="evidence" value="ECO:0007669"/>
    <property type="project" value="UniProtKB-SubCell"/>
</dbReference>
<dbReference type="Proteomes" id="UP000623958">
    <property type="component" value="Unassembled WGS sequence"/>
</dbReference>
<evidence type="ECO:0000256" key="3">
    <source>
        <dbReference type="ARBA" id="ARBA00022452"/>
    </source>
</evidence>
<proteinExistence type="inferred from homology"/>
<feature type="region of interest" description="Disordered" evidence="10">
    <location>
        <begin position="37"/>
        <end position="56"/>
    </location>
</feature>
<evidence type="ECO:0000256" key="6">
    <source>
        <dbReference type="ARBA" id="ARBA00023136"/>
    </source>
</evidence>
<dbReference type="Pfam" id="PF07715">
    <property type="entry name" value="Plug"/>
    <property type="match status" value="1"/>
</dbReference>
<dbReference type="InterPro" id="IPR012910">
    <property type="entry name" value="Plug_dom"/>
</dbReference>
<reference evidence="14" key="1">
    <citation type="journal article" date="2014" name="Int. J. Syst. Evol. Microbiol.">
        <title>Complete genome sequence of Corynebacterium casei LMG S-19264T (=DSM 44701T), isolated from a smear-ripened cheese.</title>
        <authorList>
            <consortium name="US DOE Joint Genome Institute (JGI-PGF)"/>
            <person name="Walter F."/>
            <person name="Albersmeier A."/>
            <person name="Kalinowski J."/>
            <person name="Ruckert C."/>
        </authorList>
    </citation>
    <scope>NUCLEOTIDE SEQUENCE</scope>
    <source>
        <strain evidence="14">JCM 13306</strain>
    </source>
</reference>
<reference evidence="14" key="2">
    <citation type="submission" date="2020-09" db="EMBL/GenBank/DDBJ databases">
        <authorList>
            <person name="Sun Q."/>
            <person name="Ohkuma M."/>
        </authorList>
    </citation>
    <scope>NUCLEOTIDE SEQUENCE</scope>
    <source>
        <strain evidence="14">JCM 13306</strain>
    </source>
</reference>
<dbReference type="SUPFAM" id="SSF56935">
    <property type="entry name" value="Porins"/>
    <property type="match status" value="1"/>
</dbReference>
<dbReference type="PANTHER" id="PTHR40980:SF3">
    <property type="entry name" value="TONB-DEPENDENT RECEPTOR-LIKE BETA-BARREL DOMAIN-CONTAINING PROTEIN"/>
    <property type="match status" value="1"/>
</dbReference>
<evidence type="ECO:0000256" key="8">
    <source>
        <dbReference type="PROSITE-ProRule" id="PRU01360"/>
    </source>
</evidence>
<feature type="signal peptide" evidence="11">
    <location>
        <begin position="1"/>
        <end position="32"/>
    </location>
</feature>
<feature type="domain" description="TonB-dependent receptor plug" evidence="13">
    <location>
        <begin position="82"/>
        <end position="181"/>
    </location>
</feature>
<evidence type="ECO:0000256" key="5">
    <source>
        <dbReference type="ARBA" id="ARBA00023077"/>
    </source>
</evidence>
<dbReference type="InterPro" id="IPR000531">
    <property type="entry name" value="Beta-barrel_TonB"/>
</dbReference>
<dbReference type="Gene3D" id="2.40.170.20">
    <property type="entry name" value="TonB-dependent receptor, beta-barrel domain"/>
    <property type="match status" value="1"/>
</dbReference>
<dbReference type="AlphaFoldDB" id="A0A919F723"/>
<evidence type="ECO:0000259" key="13">
    <source>
        <dbReference type="Pfam" id="PF07715"/>
    </source>
</evidence>
<dbReference type="EMBL" id="BNBA01000008">
    <property type="protein sequence ID" value="GHH51530.1"/>
    <property type="molecule type" value="Genomic_DNA"/>
</dbReference>
<keyword evidence="14" id="KW-0675">Receptor</keyword>
<keyword evidence="3 8" id="KW-1134">Transmembrane beta strand</keyword>
<feature type="chain" id="PRO_5037526412" evidence="11">
    <location>
        <begin position="33"/>
        <end position="898"/>
    </location>
</feature>
<evidence type="ECO:0000313" key="15">
    <source>
        <dbReference type="Proteomes" id="UP000623958"/>
    </source>
</evidence>
<keyword evidence="2 8" id="KW-0813">Transport</keyword>
<comment type="caution">
    <text evidence="14">The sequence shown here is derived from an EMBL/GenBank/DDBJ whole genome shotgun (WGS) entry which is preliminary data.</text>
</comment>
<evidence type="ECO:0000256" key="4">
    <source>
        <dbReference type="ARBA" id="ARBA00022692"/>
    </source>
</evidence>
<name>A0A919F723_9XANT</name>
<evidence type="ECO:0000256" key="7">
    <source>
        <dbReference type="ARBA" id="ARBA00023237"/>
    </source>
</evidence>
<keyword evidence="4 8" id="KW-0812">Transmembrane</keyword>
<evidence type="ECO:0000313" key="14">
    <source>
        <dbReference type="EMBL" id="GHH51530.1"/>
    </source>
</evidence>
<keyword evidence="5 9" id="KW-0798">TonB box</keyword>
<dbReference type="InterPro" id="IPR039426">
    <property type="entry name" value="TonB-dep_rcpt-like"/>
</dbReference>
<dbReference type="NCBIfam" id="TIGR01782">
    <property type="entry name" value="TonB-Xanth-Caul"/>
    <property type="match status" value="1"/>
</dbReference>
<keyword evidence="15" id="KW-1185">Reference proteome</keyword>
<evidence type="ECO:0000259" key="12">
    <source>
        <dbReference type="Pfam" id="PF00593"/>
    </source>
</evidence>
<dbReference type="InterPro" id="IPR010104">
    <property type="entry name" value="TonB_rcpt_bac"/>
</dbReference>